<keyword evidence="4" id="KW-1185">Reference proteome</keyword>
<evidence type="ECO:0000256" key="1">
    <source>
        <dbReference type="ARBA" id="ARBA00007122"/>
    </source>
</evidence>
<dbReference type="PANTHER" id="PTHR23420">
    <property type="entry name" value="ADENOSYLHOMOCYSTEINASE"/>
    <property type="match status" value="1"/>
</dbReference>
<name>A0A8J7Z7T7_9CYAN</name>
<sequence length="373" mass="41868">MNNFHPDFLGEVARRVGIKPHPNCRQFVVQHLYEDTLRLLLISHQFFPIDVVIGISYSGKKHVVEALEECGIQVLTPGFQELEETIEIELKNSLERCSQTGHQLLLHEVGGYAITCFHNCYRDYSNVVRGSVEITKQGVWAAQRIDDLLVPQLNCAETRLKEIEGDYVGDAVVLSLDTILREIGYAIAGRLALVNGYGWVGRGVCRSLRAKNVTVAAHDVDVIKKVALKLDGFLLQDELDTFDRASIVIGASGVCSITPEVIDRLSDRTILVSASSKKIEIDLDYLHNQAQWTEFVHPHVQAYYLPNRTLYLVNQGYPVNFIGSSVPDEIVEFLFAEALILLEQLVTKDFPPGTFPLSPELEEIPAEVWLDLR</sequence>
<dbReference type="InterPro" id="IPR036291">
    <property type="entry name" value="NAD(P)-bd_dom_sf"/>
</dbReference>
<dbReference type="SMART" id="SM00997">
    <property type="entry name" value="AdoHcyase_NAD"/>
    <property type="match status" value="1"/>
</dbReference>
<protein>
    <recommendedName>
        <fullName evidence="2">S-adenosyl-L-homocysteine hydrolase NAD binding domain-containing protein</fullName>
    </recommendedName>
</protein>
<dbReference type="InterPro" id="IPR020082">
    <property type="entry name" value="S-Ado-L-homoCys_hydrolase_CS"/>
</dbReference>
<dbReference type="RefSeq" id="WP_162425141.1">
    <property type="nucleotide sequence ID" value="NZ_WVIE01000034.1"/>
</dbReference>
<dbReference type="InterPro" id="IPR015878">
    <property type="entry name" value="Ado_hCys_hydrolase_NAD-bd"/>
</dbReference>
<accession>A0A8J7Z7T7</accession>
<dbReference type="Gene3D" id="3.40.50.720">
    <property type="entry name" value="NAD(P)-binding Rossmann-like Domain"/>
    <property type="match status" value="1"/>
</dbReference>
<dbReference type="Proteomes" id="UP000646053">
    <property type="component" value="Unassembled WGS sequence"/>
</dbReference>
<dbReference type="GO" id="GO:0033353">
    <property type="term" value="P:S-adenosylmethionine cycle"/>
    <property type="evidence" value="ECO:0007669"/>
    <property type="project" value="TreeGrafter"/>
</dbReference>
<dbReference type="EMBL" id="WVIE01000034">
    <property type="protein sequence ID" value="NDJ19613.1"/>
    <property type="molecule type" value="Genomic_DNA"/>
</dbReference>
<dbReference type="SMART" id="SM00996">
    <property type="entry name" value="AdoHcyase"/>
    <property type="match status" value="1"/>
</dbReference>
<evidence type="ECO:0000259" key="2">
    <source>
        <dbReference type="SMART" id="SM00997"/>
    </source>
</evidence>
<reference evidence="3" key="1">
    <citation type="submission" date="2019-12" db="EMBL/GenBank/DDBJ databases">
        <title>High-Quality draft genome sequences of three cyanobacteria isolated from the limestone walls of the Old Cathedral of Coimbra.</title>
        <authorList>
            <person name="Tiago I."/>
            <person name="Soares F."/>
            <person name="Portugal A."/>
        </authorList>
    </citation>
    <scope>NUCLEOTIDE SEQUENCE</scope>
    <source>
        <strain evidence="3">A</strain>
    </source>
</reference>
<dbReference type="GO" id="GO:0004013">
    <property type="term" value="F:adenosylhomocysteinase activity"/>
    <property type="evidence" value="ECO:0007669"/>
    <property type="project" value="TreeGrafter"/>
</dbReference>
<dbReference type="GO" id="GO:0005829">
    <property type="term" value="C:cytosol"/>
    <property type="evidence" value="ECO:0007669"/>
    <property type="project" value="TreeGrafter"/>
</dbReference>
<comment type="similarity">
    <text evidence="1">Belongs to the adenosylhomocysteinase family.</text>
</comment>
<dbReference type="Pfam" id="PF00670">
    <property type="entry name" value="AdoHcyase_NAD"/>
    <property type="match status" value="1"/>
</dbReference>
<dbReference type="AlphaFoldDB" id="A0A8J7Z7T7"/>
<dbReference type="InterPro" id="IPR000043">
    <property type="entry name" value="Adenosylhomocysteinase-like"/>
</dbReference>
<evidence type="ECO:0000313" key="4">
    <source>
        <dbReference type="Proteomes" id="UP000646053"/>
    </source>
</evidence>
<gene>
    <name evidence="3" type="ORF">GS601_20370</name>
</gene>
<evidence type="ECO:0000313" key="3">
    <source>
        <dbReference type="EMBL" id="NDJ19613.1"/>
    </source>
</evidence>
<proteinExistence type="inferred from homology"/>
<comment type="caution">
    <text evidence="3">The sequence shown here is derived from an EMBL/GenBank/DDBJ whole genome shotgun (WGS) entry which is preliminary data.</text>
</comment>
<dbReference type="SUPFAM" id="SSF51735">
    <property type="entry name" value="NAD(P)-binding Rossmann-fold domains"/>
    <property type="match status" value="1"/>
</dbReference>
<organism evidence="3 4">
    <name type="scientific">Myxacorys almedinensis A</name>
    <dbReference type="NCBI Taxonomy" id="2690445"/>
    <lineage>
        <taxon>Bacteria</taxon>
        <taxon>Bacillati</taxon>
        <taxon>Cyanobacteriota</taxon>
        <taxon>Cyanophyceae</taxon>
        <taxon>Leptolyngbyales</taxon>
        <taxon>Leptolyngbyaceae</taxon>
        <taxon>Myxacorys</taxon>
        <taxon>Myxacorys almedinensis</taxon>
    </lineage>
</organism>
<dbReference type="PROSITE" id="PS00739">
    <property type="entry name" value="ADOHCYASE_2"/>
    <property type="match status" value="1"/>
</dbReference>
<feature type="domain" description="S-adenosyl-L-homocysteine hydrolase NAD binding" evidence="2">
    <location>
        <begin position="175"/>
        <end position="326"/>
    </location>
</feature>
<dbReference type="PANTHER" id="PTHR23420:SF0">
    <property type="entry name" value="ADENOSYLHOMOCYSTEINASE"/>
    <property type="match status" value="1"/>
</dbReference>